<dbReference type="OrthoDB" id="7875218at2"/>
<proteinExistence type="predicted"/>
<dbReference type="EMBL" id="APKE01000002">
    <property type="protein sequence ID" value="KAF0677469.1"/>
    <property type="molecule type" value="Genomic_DNA"/>
</dbReference>
<organism evidence="1 2">
    <name type="scientific">Profundibacterium mesophilum KAUST100406-0324</name>
    <dbReference type="NCBI Taxonomy" id="1037889"/>
    <lineage>
        <taxon>Bacteria</taxon>
        <taxon>Pseudomonadati</taxon>
        <taxon>Pseudomonadota</taxon>
        <taxon>Alphaproteobacteria</taxon>
        <taxon>Rhodobacterales</taxon>
        <taxon>Roseobacteraceae</taxon>
        <taxon>Profundibacterium</taxon>
    </lineage>
</organism>
<dbReference type="Proteomes" id="UP000698242">
    <property type="component" value="Unassembled WGS sequence"/>
</dbReference>
<evidence type="ECO:0000313" key="2">
    <source>
        <dbReference type="Proteomes" id="UP000698242"/>
    </source>
</evidence>
<dbReference type="Pfam" id="PF20083">
    <property type="entry name" value="DUF6477"/>
    <property type="match status" value="1"/>
</dbReference>
<evidence type="ECO:0000313" key="1">
    <source>
        <dbReference type="EMBL" id="KAF0677469.1"/>
    </source>
</evidence>
<keyword evidence="2" id="KW-1185">Reference proteome</keyword>
<accession>A0A921NZE6</accession>
<comment type="caution">
    <text evidence="1">The sequence shown here is derived from an EMBL/GenBank/DDBJ whole genome shotgun (WGS) entry which is preliminary data.</text>
</comment>
<sequence length="96" mass="10576">MSDPITLISTLRRPPLMVSAARHGAAIYDRATILPRLLEGRMPERAIDALQELIGLEAAHEEARRERSSGYSIARHVETLIALMAEARLVHRPGAA</sequence>
<protein>
    <submittedName>
        <fullName evidence="1">Uncharacterized protein</fullName>
    </submittedName>
</protein>
<dbReference type="AlphaFoldDB" id="A0A921NZE6"/>
<gene>
    <name evidence="1" type="ORF">PMES_00162</name>
</gene>
<reference evidence="1" key="1">
    <citation type="submission" date="2013-03" db="EMBL/GenBank/DDBJ databases">
        <title>Genome Sequence of the Profundibacterium mesophilum strain KAUST100406-0324T from Red Sea, a novel genus in the family Rhodobacteraceae.</title>
        <authorList>
            <person name="Essack M."/>
            <person name="Alam I."/>
            <person name="Lafi F."/>
            <person name="Alawi W."/>
            <person name="Kamanu F."/>
            <person name="Al-Suwailem A."/>
            <person name="Lee O.O."/>
            <person name="Xu Y."/>
            <person name="Bajic V."/>
            <person name="Qian P.-Y."/>
            <person name="Archer J."/>
        </authorList>
    </citation>
    <scope>NUCLEOTIDE SEQUENCE</scope>
    <source>
        <strain evidence="1">KAUST100406-0324</strain>
    </source>
</reference>
<name>A0A921NZE6_9RHOB</name>
<dbReference type="InterPro" id="IPR045516">
    <property type="entry name" value="DUF6477"/>
</dbReference>
<dbReference type="RefSeq" id="WP_159963634.1">
    <property type="nucleotide sequence ID" value="NZ_APKE01000002.1"/>
</dbReference>